<keyword evidence="10" id="KW-0501">Molybdenum cofactor biosynthesis</keyword>
<dbReference type="GO" id="GO:0061799">
    <property type="term" value="F:cyclic pyranopterin monophosphate synthase activity"/>
    <property type="evidence" value="ECO:0007669"/>
    <property type="project" value="TreeGrafter"/>
</dbReference>
<dbReference type="SFLD" id="SFLDS00029">
    <property type="entry name" value="Radical_SAM"/>
    <property type="match status" value="1"/>
</dbReference>
<keyword evidence="5" id="KW-0479">Metal-binding</keyword>
<organism evidence="14 15">
    <name type="scientific">Chitinophaga polysaccharea</name>
    <dbReference type="NCBI Taxonomy" id="1293035"/>
    <lineage>
        <taxon>Bacteria</taxon>
        <taxon>Pseudomonadati</taxon>
        <taxon>Bacteroidota</taxon>
        <taxon>Chitinophagia</taxon>
        <taxon>Chitinophagales</taxon>
        <taxon>Chitinophagaceae</taxon>
        <taxon>Chitinophaga</taxon>
    </lineage>
</organism>
<dbReference type="InterPro" id="IPR013483">
    <property type="entry name" value="MoaA"/>
</dbReference>
<dbReference type="GO" id="GO:0046872">
    <property type="term" value="F:metal ion binding"/>
    <property type="evidence" value="ECO:0007669"/>
    <property type="project" value="UniProtKB-KW"/>
</dbReference>
<keyword evidence="9" id="KW-0342">GTP-binding</keyword>
<dbReference type="InterPro" id="IPR000385">
    <property type="entry name" value="MoaA_NifB_PqqE_Fe-S-bd_CS"/>
</dbReference>
<dbReference type="InterPro" id="IPR010505">
    <property type="entry name" value="MoaA_twitch"/>
</dbReference>
<keyword evidence="7" id="KW-0408">Iron</keyword>
<evidence type="ECO:0000313" key="15">
    <source>
        <dbReference type="Proteomes" id="UP000320811"/>
    </source>
</evidence>
<dbReference type="CDD" id="cd01335">
    <property type="entry name" value="Radical_SAM"/>
    <property type="match status" value="1"/>
</dbReference>
<evidence type="ECO:0000256" key="9">
    <source>
        <dbReference type="ARBA" id="ARBA00023134"/>
    </source>
</evidence>
<dbReference type="InterPro" id="IPR040064">
    <property type="entry name" value="MoaA-like"/>
</dbReference>
<keyword evidence="4" id="KW-0949">S-adenosyl-L-methionine</keyword>
<dbReference type="Proteomes" id="UP000320811">
    <property type="component" value="Unassembled WGS sequence"/>
</dbReference>
<dbReference type="PROSITE" id="PS01305">
    <property type="entry name" value="MOAA_NIFB_PQQE"/>
    <property type="match status" value="1"/>
</dbReference>
<comment type="cofactor">
    <cofactor evidence="1">
        <name>[4Fe-4S] cluster</name>
        <dbReference type="ChEBI" id="CHEBI:49883"/>
    </cofactor>
</comment>
<dbReference type="GO" id="GO:0006777">
    <property type="term" value="P:Mo-molybdopterin cofactor biosynthetic process"/>
    <property type="evidence" value="ECO:0007669"/>
    <property type="project" value="UniProtKB-KW"/>
</dbReference>
<keyword evidence="3" id="KW-0004">4Fe-4S</keyword>
<dbReference type="CDD" id="cd21117">
    <property type="entry name" value="Twitch_MoaA"/>
    <property type="match status" value="1"/>
</dbReference>
<dbReference type="EC" id="4.1.99.22" evidence="2"/>
<feature type="domain" description="Radical SAM core" evidence="13">
    <location>
        <begin position="5"/>
        <end position="226"/>
    </location>
</feature>
<dbReference type="AlphaFoldDB" id="A0A561Q493"/>
<dbReference type="SFLD" id="SFLDG01386">
    <property type="entry name" value="main_SPASM_domain-containing"/>
    <property type="match status" value="1"/>
</dbReference>
<evidence type="ECO:0000256" key="4">
    <source>
        <dbReference type="ARBA" id="ARBA00022691"/>
    </source>
</evidence>
<sequence length="325" mass="36403">MLTDAHHRTIDYVRLSVTDRCNLRCTYCMPEHMHFVNSKALLNDEEILLLLQTLAGAGISKVRITGGEPFLRPGLMQLLEKITRIPGIDEIAVTTNGVLTQPYIPALQALGIRHINLSLDTLRADRFLQITRRDKYAAVVDTLQSLLQQQMQVKINVVVMENVNTDELTDFAALTRDHALSVRFIEEMPFNGQGHLFSGINWHYQKILDTISAAYPLEKIADAPHSTSLNYHIPGHKGNIGVIPAYSRTFCGTCNRLRISATGSMKTCLYGNDVLNVKEIMRDPAQQPLLLSAIQLAIHQRFANGFEAEKHHAEKYMESMSVIGG</sequence>
<dbReference type="EMBL" id="VIWO01000001">
    <property type="protein sequence ID" value="TWF45192.1"/>
    <property type="molecule type" value="Genomic_DNA"/>
</dbReference>
<name>A0A561Q493_9BACT</name>
<dbReference type="GO" id="GO:0051539">
    <property type="term" value="F:4 iron, 4 sulfur cluster binding"/>
    <property type="evidence" value="ECO:0007669"/>
    <property type="project" value="UniProtKB-KW"/>
</dbReference>
<evidence type="ECO:0000256" key="5">
    <source>
        <dbReference type="ARBA" id="ARBA00022723"/>
    </source>
</evidence>
<keyword evidence="15" id="KW-1185">Reference proteome</keyword>
<evidence type="ECO:0000313" key="14">
    <source>
        <dbReference type="EMBL" id="TWF45192.1"/>
    </source>
</evidence>
<dbReference type="OrthoDB" id="9763993at2"/>
<dbReference type="GO" id="GO:0005525">
    <property type="term" value="F:GTP binding"/>
    <property type="evidence" value="ECO:0007669"/>
    <property type="project" value="UniProtKB-KW"/>
</dbReference>
<protein>
    <recommendedName>
        <fullName evidence="2">GTP 3',8-cyclase</fullName>
        <ecNumber evidence="2">4.1.99.22</ecNumber>
    </recommendedName>
</protein>
<dbReference type="GO" id="GO:0061798">
    <property type="term" value="F:GTP 3',8'-cyclase activity"/>
    <property type="evidence" value="ECO:0007669"/>
    <property type="project" value="UniProtKB-EC"/>
</dbReference>
<accession>A0A561Q493</accession>
<proteinExistence type="predicted"/>
<dbReference type="SFLD" id="SFLDG01067">
    <property type="entry name" value="SPASM/twitch_domain_containing"/>
    <property type="match status" value="1"/>
</dbReference>
<dbReference type="NCBIfam" id="TIGR02666">
    <property type="entry name" value="moaA"/>
    <property type="match status" value="1"/>
</dbReference>
<gene>
    <name evidence="14" type="ORF">FHW36_1011119</name>
</gene>
<dbReference type="PROSITE" id="PS51918">
    <property type="entry name" value="RADICAL_SAM"/>
    <property type="match status" value="1"/>
</dbReference>
<reference evidence="14 15" key="1">
    <citation type="submission" date="2019-06" db="EMBL/GenBank/DDBJ databases">
        <title>Sorghum-associated microbial communities from plants grown in Nebraska, USA.</title>
        <authorList>
            <person name="Schachtman D."/>
        </authorList>
    </citation>
    <scope>NUCLEOTIDE SEQUENCE [LARGE SCALE GENOMIC DNA]</scope>
    <source>
        <strain evidence="14 15">1209</strain>
    </source>
</reference>
<keyword evidence="11" id="KW-0456">Lyase</keyword>
<dbReference type="InterPro" id="IPR013785">
    <property type="entry name" value="Aldolase_TIM"/>
</dbReference>
<dbReference type="SUPFAM" id="SSF102114">
    <property type="entry name" value="Radical SAM enzymes"/>
    <property type="match status" value="1"/>
</dbReference>
<dbReference type="SMART" id="SM00729">
    <property type="entry name" value="Elp3"/>
    <property type="match status" value="1"/>
</dbReference>
<keyword evidence="6" id="KW-0547">Nucleotide-binding</keyword>
<dbReference type="InterPro" id="IPR006638">
    <property type="entry name" value="Elp3/MiaA/NifB-like_rSAM"/>
</dbReference>
<evidence type="ECO:0000259" key="13">
    <source>
        <dbReference type="PROSITE" id="PS51918"/>
    </source>
</evidence>
<evidence type="ECO:0000256" key="10">
    <source>
        <dbReference type="ARBA" id="ARBA00023150"/>
    </source>
</evidence>
<dbReference type="UniPathway" id="UPA00344"/>
<dbReference type="Pfam" id="PF06463">
    <property type="entry name" value="Mob_synth_C"/>
    <property type="match status" value="1"/>
</dbReference>
<dbReference type="InterPro" id="IPR050105">
    <property type="entry name" value="MoCo_biosynth_MoaA/MoaC"/>
</dbReference>
<evidence type="ECO:0000256" key="12">
    <source>
        <dbReference type="ARBA" id="ARBA00048697"/>
    </source>
</evidence>
<evidence type="ECO:0000256" key="6">
    <source>
        <dbReference type="ARBA" id="ARBA00022741"/>
    </source>
</evidence>
<evidence type="ECO:0000256" key="3">
    <source>
        <dbReference type="ARBA" id="ARBA00022485"/>
    </source>
</evidence>
<dbReference type="SFLD" id="SFLDG01383">
    <property type="entry name" value="cyclic_pyranopterin_phosphate"/>
    <property type="match status" value="1"/>
</dbReference>
<comment type="catalytic activity">
    <reaction evidence="12">
        <text>GTP + AH2 + S-adenosyl-L-methionine = (8S)-3',8-cyclo-7,8-dihydroguanosine 5'-triphosphate + 5'-deoxyadenosine + L-methionine + A + H(+)</text>
        <dbReference type="Rhea" id="RHEA:49576"/>
        <dbReference type="ChEBI" id="CHEBI:13193"/>
        <dbReference type="ChEBI" id="CHEBI:15378"/>
        <dbReference type="ChEBI" id="CHEBI:17319"/>
        <dbReference type="ChEBI" id="CHEBI:17499"/>
        <dbReference type="ChEBI" id="CHEBI:37565"/>
        <dbReference type="ChEBI" id="CHEBI:57844"/>
        <dbReference type="ChEBI" id="CHEBI:59789"/>
        <dbReference type="ChEBI" id="CHEBI:131766"/>
        <dbReference type="EC" id="4.1.99.22"/>
    </reaction>
</comment>
<dbReference type="PANTHER" id="PTHR22960">
    <property type="entry name" value="MOLYBDOPTERIN COFACTOR SYNTHESIS PROTEIN A"/>
    <property type="match status" value="1"/>
</dbReference>
<dbReference type="InterPro" id="IPR007197">
    <property type="entry name" value="rSAM"/>
</dbReference>
<dbReference type="RefSeq" id="WP_145663497.1">
    <property type="nucleotide sequence ID" value="NZ_VIWO01000001.1"/>
</dbReference>
<evidence type="ECO:0000256" key="2">
    <source>
        <dbReference type="ARBA" id="ARBA00012167"/>
    </source>
</evidence>
<evidence type="ECO:0000256" key="8">
    <source>
        <dbReference type="ARBA" id="ARBA00023014"/>
    </source>
</evidence>
<evidence type="ECO:0000256" key="1">
    <source>
        <dbReference type="ARBA" id="ARBA00001966"/>
    </source>
</evidence>
<dbReference type="Gene3D" id="3.20.20.70">
    <property type="entry name" value="Aldolase class I"/>
    <property type="match status" value="1"/>
</dbReference>
<dbReference type="Pfam" id="PF04055">
    <property type="entry name" value="Radical_SAM"/>
    <property type="match status" value="1"/>
</dbReference>
<keyword evidence="8" id="KW-0411">Iron-sulfur</keyword>
<dbReference type="InterPro" id="IPR058240">
    <property type="entry name" value="rSAM_sf"/>
</dbReference>
<evidence type="ECO:0000256" key="11">
    <source>
        <dbReference type="ARBA" id="ARBA00023239"/>
    </source>
</evidence>
<dbReference type="PANTHER" id="PTHR22960:SF0">
    <property type="entry name" value="MOLYBDENUM COFACTOR BIOSYNTHESIS PROTEIN 1"/>
    <property type="match status" value="1"/>
</dbReference>
<comment type="caution">
    <text evidence="14">The sequence shown here is derived from an EMBL/GenBank/DDBJ whole genome shotgun (WGS) entry which is preliminary data.</text>
</comment>
<evidence type="ECO:0000256" key="7">
    <source>
        <dbReference type="ARBA" id="ARBA00023004"/>
    </source>
</evidence>